<keyword evidence="2" id="KW-1133">Transmembrane helix</keyword>
<evidence type="ECO:0000256" key="2">
    <source>
        <dbReference type="SAM" id="Phobius"/>
    </source>
</evidence>
<feature type="transmembrane region" description="Helical" evidence="2">
    <location>
        <begin position="17"/>
        <end position="37"/>
    </location>
</feature>
<accession>A0A9K3D9R8</accession>
<keyword evidence="4" id="KW-1185">Reference proteome</keyword>
<gene>
    <name evidence="3" type="ORF">KIPB_014804</name>
</gene>
<evidence type="ECO:0000256" key="1">
    <source>
        <dbReference type="SAM" id="MobiDB-lite"/>
    </source>
</evidence>
<name>A0A9K3D9R8_9EUKA</name>
<keyword evidence="2" id="KW-0812">Transmembrane</keyword>
<organism evidence="3 4">
    <name type="scientific">Kipferlia bialata</name>
    <dbReference type="NCBI Taxonomy" id="797122"/>
    <lineage>
        <taxon>Eukaryota</taxon>
        <taxon>Metamonada</taxon>
        <taxon>Carpediemonas-like organisms</taxon>
        <taxon>Kipferlia</taxon>
    </lineage>
</organism>
<sequence>FGLFLSNFFKSTQIASICMYVLMACITLVAVGMSAFVDTDQWYWQVSPPLAFVTQIRILIEDVDSLSSYMGGTGGELFRSMLVQGCVLFVLTLYADEVIPRATQAKAKHPLFFLAPLLFWRKRGPNVKIELQSPDPETGFPGGPRAMPPVQV</sequence>
<dbReference type="AlphaFoldDB" id="A0A9K3D9R8"/>
<evidence type="ECO:0000313" key="3">
    <source>
        <dbReference type="EMBL" id="GIQ91516.1"/>
    </source>
</evidence>
<comment type="caution">
    <text evidence="3">The sequence shown here is derived from an EMBL/GenBank/DDBJ whole genome shotgun (WGS) entry which is preliminary data.</text>
</comment>
<feature type="non-terminal residue" evidence="3">
    <location>
        <position position="1"/>
    </location>
</feature>
<proteinExistence type="predicted"/>
<dbReference type="Proteomes" id="UP000265618">
    <property type="component" value="Unassembled WGS sequence"/>
</dbReference>
<protein>
    <submittedName>
        <fullName evidence="3">Uncharacterized protein</fullName>
    </submittedName>
</protein>
<evidence type="ECO:0000313" key="4">
    <source>
        <dbReference type="Proteomes" id="UP000265618"/>
    </source>
</evidence>
<dbReference type="EMBL" id="BDIP01007853">
    <property type="protein sequence ID" value="GIQ91516.1"/>
    <property type="molecule type" value="Genomic_DNA"/>
</dbReference>
<reference evidence="3 4" key="1">
    <citation type="journal article" date="2018" name="PLoS ONE">
        <title>The draft genome of Kipferlia bialata reveals reductive genome evolution in fornicate parasites.</title>
        <authorList>
            <person name="Tanifuji G."/>
            <person name="Takabayashi S."/>
            <person name="Kume K."/>
            <person name="Takagi M."/>
            <person name="Nakayama T."/>
            <person name="Kamikawa R."/>
            <person name="Inagaki Y."/>
            <person name="Hashimoto T."/>
        </authorList>
    </citation>
    <scope>NUCLEOTIDE SEQUENCE [LARGE SCALE GENOMIC DNA]</scope>
    <source>
        <strain evidence="3">NY0173</strain>
    </source>
</reference>
<keyword evidence="2" id="KW-0472">Membrane</keyword>
<feature type="region of interest" description="Disordered" evidence="1">
    <location>
        <begin position="132"/>
        <end position="152"/>
    </location>
</feature>